<evidence type="ECO:0000256" key="2">
    <source>
        <dbReference type="ARBA" id="ARBA00010113"/>
    </source>
</evidence>
<evidence type="ECO:0000256" key="8">
    <source>
        <dbReference type="ARBA" id="ARBA00022723"/>
    </source>
</evidence>
<evidence type="ECO:0000313" key="17">
    <source>
        <dbReference type="EMBL" id="KAG5457915.1"/>
    </source>
</evidence>
<evidence type="ECO:0000256" key="13">
    <source>
        <dbReference type="SAM" id="MobiDB-lite"/>
    </source>
</evidence>
<feature type="signal peptide" evidence="14">
    <location>
        <begin position="1"/>
        <end position="21"/>
    </location>
</feature>
<feature type="domain" description="tRNAHis guanylyltransferase catalytic" evidence="15">
    <location>
        <begin position="156"/>
        <end position="239"/>
    </location>
</feature>
<comment type="cofactor">
    <cofactor evidence="1">
        <name>Mg(2+)</name>
        <dbReference type="ChEBI" id="CHEBI:18420"/>
    </cofactor>
</comment>
<keyword evidence="11" id="KW-0342">GTP-binding</keyword>
<reference evidence="17 18" key="1">
    <citation type="journal article" name="Sci. Rep.">
        <title>Genome-scale phylogenetic analyses confirm Olpidium as the closest living zoosporic fungus to the non-flagellated, terrestrial fungi.</title>
        <authorList>
            <person name="Chang Y."/>
            <person name="Rochon D."/>
            <person name="Sekimoto S."/>
            <person name="Wang Y."/>
            <person name="Chovatia M."/>
            <person name="Sandor L."/>
            <person name="Salamov A."/>
            <person name="Grigoriev I.V."/>
            <person name="Stajich J.E."/>
            <person name="Spatafora J.W."/>
        </authorList>
    </citation>
    <scope>NUCLEOTIDE SEQUENCE [LARGE SCALE GENOMIC DNA]</scope>
    <source>
        <strain evidence="17">S191</strain>
    </source>
</reference>
<dbReference type="GO" id="GO:0000287">
    <property type="term" value="F:magnesium ion binding"/>
    <property type="evidence" value="ECO:0007669"/>
    <property type="project" value="InterPro"/>
</dbReference>
<keyword evidence="10" id="KW-0460">Magnesium</keyword>
<evidence type="ECO:0000256" key="7">
    <source>
        <dbReference type="ARBA" id="ARBA00022695"/>
    </source>
</evidence>
<dbReference type="GO" id="GO:0008193">
    <property type="term" value="F:tRNA guanylyltransferase activity"/>
    <property type="evidence" value="ECO:0007669"/>
    <property type="project" value="UniProtKB-EC"/>
</dbReference>
<dbReference type="OrthoDB" id="62560at2759"/>
<evidence type="ECO:0000256" key="14">
    <source>
        <dbReference type="SAM" id="SignalP"/>
    </source>
</evidence>
<keyword evidence="9" id="KW-0547">Nucleotide-binding</keyword>
<keyword evidence="8" id="KW-0479">Metal-binding</keyword>
<dbReference type="GO" id="GO:0005525">
    <property type="term" value="F:GTP binding"/>
    <property type="evidence" value="ECO:0007669"/>
    <property type="project" value="UniProtKB-KW"/>
</dbReference>
<evidence type="ECO:0000259" key="15">
    <source>
        <dbReference type="Pfam" id="PF04446"/>
    </source>
</evidence>
<evidence type="ECO:0000256" key="10">
    <source>
        <dbReference type="ARBA" id="ARBA00022842"/>
    </source>
</evidence>
<comment type="caution">
    <text evidence="17">The sequence shown here is derived from an EMBL/GenBank/DDBJ whole genome shotgun (WGS) entry which is preliminary data.</text>
</comment>
<evidence type="ECO:0000256" key="4">
    <source>
        <dbReference type="ARBA" id="ARBA00015443"/>
    </source>
</evidence>
<dbReference type="EMBL" id="JAEFCI010009265">
    <property type="protein sequence ID" value="KAG5457915.1"/>
    <property type="molecule type" value="Genomic_DNA"/>
</dbReference>
<dbReference type="InterPro" id="IPR025845">
    <property type="entry name" value="Thg1_C_dom"/>
</dbReference>
<dbReference type="InterPro" id="IPR007537">
    <property type="entry name" value="tRNAHis_GuaTrfase_Thg1"/>
</dbReference>
<evidence type="ECO:0000256" key="1">
    <source>
        <dbReference type="ARBA" id="ARBA00001946"/>
    </source>
</evidence>
<keyword evidence="6" id="KW-0819">tRNA processing</keyword>
<keyword evidence="18" id="KW-1185">Reference proteome</keyword>
<dbReference type="EC" id="2.7.7.79" evidence="3"/>
<keyword evidence="5" id="KW-0808">Transferase</keyword>
<feature type="region of interest" description="Disordered" evidence="13">
    <location>
        <begin position="74"/>
        <end position="111"/>
    </location>
</feature>
<evidence type="ECO:0000256" key="11">
    <source>
        <dbReference type="ARBA" id="ARBA00023134"/>
    </source>
</evidence>
<dbReference type="InterPro" id="IPR038469">
    <property type="entry name" value="tRNAHis_GuaTrfase_Thg1_sf"/>
</dbReference>
<dbReference type="Gene3D" id="3.30.70.3000">
    <property type="match status" value="1"/>
</dbReference>
<keyword evidence="7" id="KW-0548">Nucleotidyltransferase</keyword>
<evidence type="ECO:0000313" key="18">
    <source>
        <dbReference type="Proteomes" id="UP000673691"/>
    </source>
</evidence>
<name>A0A8H7ZRI5_9FUNG</name>
<feature type="domain" description="Thg1 C-terminal" evidence="16">
    <location>
        <begin position="244"/>
        <end position="285"/>
    </location>
</feature>
<evidence type="ECO:0000259" key="16">
    <source>
        <dbReference type="Pfam" id="PF14413"/>
    </source>
</evidence>
<dbReference type="AlphaFoldDB" id="A0A8H7ZRI5"/>
<dbReference type="InterPro" id="IPR024956">
    <property type="entry name" value="tRNAHis_GuaTrfase_cat"/>
</dbReference>
<organism evidence="17 18">
    <name type="scientific">Olpidium bornovanus</name>
    <dbReference type="NCBI Taxonomy" id="278681"/>
    <lineage>
        <taxon>Eukaryota</taxon>
        <taxon>Fungi</taxon>
        <taxon>Fungi incertae sedis</taxon>
        <taxon>Olpidiomycota</taxon>
        <taxon>Olpidiomycotina</taxon>
        <taxon>Olpidiomycetes</taxon>
        <taxon>Olpidiales</taxon>
        <taxon>Olpidiaceae</taxon>
        <taxon>Olpidium</taxon>
    </lineage>
</organism>
<dbReference type="Pfam" id="PF04446">
    <property type="entry name" value="Thg1"/>
    <property type="match status" value="1"/>
</dbReference>
<evidence type="ECO:0000256" key="3">
    <source>
        <dbReference type="ARBA" id="ARBA00012511"/>
    </source>
</evidence>
<evidence type="ECO:0000256" key="12">
    <source>
        <dbReference type="ARBA" id="ARBA00032480"/>
    </source>
</evidence>
<dbReference type="Pfam" id="PF14413">
    <property type="entry name" value="Thg1C"/>
    <property type="match status" value="2"/>
</dbReference>
<evidence type="ECO:0000256" key="5">
    <source>
        <dbReference type="ARBA" id="ARBA00022679"/>
    </source>
</evidence>
<feature type="domain" description="Thg1 C-terminal" evidence="16">
    <location>
        <begin position="326"/>
        <end position="368"/>
    </location>
</feature>
<proteinExistence type="inferred from homology"/>
<feature type="chain" id="PRO_5034850264" description="tRNA(His) guanylyltransferase" evidence="14">
    <location>
        <begin position="22"/>
        <end position="604"/>
    </location>
</feature>
<feature type="compositionally biased region" description="Low complexity" evidence="13">
    <location>
        <begin position="86"/>
        <end position="103"/>
    </location>
</feature>
<dbReference type="PANTHER" id="PTHR12729">
    <property type="entry name" value="TRNA(HIS) GUANYLYLTRANSFERASE-RELATED"/>
    <property type="match status" value="1"/>
</dbReference>
<dbReference type="PANTHER" id="PTHR12729:SF6">
    <property type="entry name" value="TRNA(HIS) GUANYLYLTRANSFERASE-RELATED"/>
    <property type="match status" value="1"/>
</dbReference>
<gene>
    <name evidence="17" type="ORF">BJ554DRAFT_1964</name>
</gene>
<sequence>MAFRPPSRATPLVLLLPLSSASTRGAAPSAAAAAFARSFRQQRSCLHAAGTSGYPPRAPLSRCRQSDRSLRLGALRPVETDGTQSPAAAPAREVAADASPRPGGSRRRRDMANSKYEYVKQFEADDALLPRCWIVVRERRGTVSLTRERPRGPPRRLSDVHKFQKPNDERALKLMNAAAEAVMQEFGAIALAFGQSDDKIVSVIVSLFTSNYVLKWPSFFESTPLTYAPSFDGRAVLYPSDGCLRDYLSWRQVDTHINNLYNTTFWNLVLLGGMTENEAMKALSVRVCVCAGGAASPRRRNAGLSRKRTGDEHGCWVTGTFFFCGQGTRASDKNEILFSRFGINYSKLPEMYRKGTTLIRRVPREEVRATNANRAVRARCGSSRGECVAAAGIGRREDCRVSAANAKGNGDRPSQPGNNTRPAVIACEAPPGKTAVVPKTLGGTICNTTFVCSGKRYCGGLSESLLQSFATWAAPDIKTRCHRTPAGSPFQRKLHPGPPDKRQSCILAHGKIGPGSVGPIYDIQSLQLVFNWGSGYVRRFRFGVRKRRRGRDGQRNLFPERRDLVVESLPFRQQPLGTLQLGLFRLRVIALEGTETAPRKLRAE</sequence>
<protein>
    <recommendedName>
        <fullName evidence="4">tRNA(His) guanylyltransferase</fullName>
        <ecNumber evidence="3">2.7.7.79</ecNumber>
    </recommendedName>
    <alternativeName>
        <fullName evidence="12">tRNA-histidine guanylyltransferase</fullName>
    </alternativeName>
</protein>
<comment type="similarity">
    <text evidence="2">Belongs to the tRNA(His) guanylyltransferase family.</text>
</comment>
<dbReference type="Proteomes" id="UP000673691">
    <property type="component" value="Unassembled WGS sequence"/>
</dbReference>
<dbReference type="GO" id="GO:0006400">
    <property type="term" value="P:tRNA modification"/>
    <property type="evidence" value="ECO:0007669"/>
    <property type="project" value="InterPro"/>
</dbReference>
<evidence type="ECO:0000256" key="9">
    <source>
        <dbReference type="ARBA" id="ARBA00022741"/>
    </source>
</evidence>
<keyword evidence="14" id="KW-0732">Signal</keyword>
<accession>A0A8H7ZRI5</accession>
<evidence type="ECO:0000256" key="6">
    <source>
        <dbReference type="ARBA" id="ARBA00022694"/>
    </source>
</evidence>